<accession>A0AAV4ISP5</accession>
<dbReference type="Proteomes" id="UP000762676">
    <property type="component" value="Unassembled WGS sequence"/>
</dbReference>
<evidence type="ECO:0000313" key="2">
    <source>
        <dbReference type="Proteomes" id="UP000762676"/>
    </source>
</evidence>
<name>A0AAV4ISP5_9GAST</name>
<reference evidence="1 2" key="1">
    <citation type="journal article" date="2021" name="Elife">
        <title>Chloroplast acquisition without the gene transfer in kleptoplastic sea slugs, Plakobranchus ocellatus.</title>
        <authorList>
            <person name="Maeda T."/>
            <person name="Takahashi S."/>
            <person name="Yoshida T."/>
            <person name="Shimamura S."/>
            <person name="Takaki Y."/>
            <person name="Nagai Y."/>
            <person name="Toyoda A."/>
            <person name="Suzuki Y."/>
            <person name="Arimoto A."/>
            <person name="Ishii H."/>
            <person name="Satoh N."/>
            <person name="Nishiyama T."/>
            <person name="Hasebe M."/>
            <person name="Maruyama T."/>
            <person name="Minagawa J."/>
            <person name="Obokata J."/>
            <person name="Shigenobu S."/>
        </authorList>
    </citation>
    <scope>NUCLEOTIDE SEQUENCE [LARGE SCALE GENOMIC DNA]</scope>
</reference>
<protein>
    <submittedName>
        <fullName evidence="1">Uncharacterized protein</fullName>
    </submittedName>
</protein>
<evidence type="ECO:0000313" key="1">
    <source>
        <dbReference type="EMBL" id="GFS12744.1"/>
    </source>
</evidence>
<comment type="caution">
    <text evidence="1">The sequence shown here is derived from an EMBL/GenBank/DDBJ whole genome shotgun (WGS) entry which is preliminary data.</text>
</comment>
<sequence length="335" mass="37813">MMDTLLELQNHDLLPDESFLNNVYCSMTQDEIIDSLLGSGVRLESFKQLPGATLDDFVNDSSKLRTLALGLNNTVQTISFNIRMDLLKSDQLAQSFGLDSAQARSELSSKFEVNKDDALDLKEQSLKVSRTSRDTFGVEAQEIAESLMKKTVGEMLSAFAYSAKGIRVRQRALDTIRYNIDTVVPTIKTASQFANRFSDETRLNPLDKRSIENLTTLMQAATEHSIALASLKEDQLATITRNEKTEFGNKLTKIKNKLSLEFIHRYVDQFPAAKTLLKASDRKLHRHLNQISLHCRTLEGIDTVPQETIQIHLDALLQCRNVIWGILDDRGEYCV</sequence>
<dbReference type="EMBL" id="BMAT01006442">
    <property type="protein sequence ID" value="GFS12744.1"/>
    <property type="molecule type" value="Genomic_DNA"/>
</dbReference>
<organism evidence="1 2">
    <name type="scientific">Elysia marginata</name>
    <dbReference type="NCBI Taxonomy" id="1093978"/>
    <lineage>
        <taxon>Eukaryota</taxon>
        <taxon>Metazoa</taxon>
        <taxon>Spiralia</taxon>
        <taxon>Lophotrochozoa</taxon>
        <taxon>Mollusca</taxon>
        <taxon>Gastropoda</taxon>
        <taxon>Heterobranchia</taxon>
        <taxon>Euthyneura</taxon>
        <taxon>Panpulmonata</taxon>
        <taxon>Sacoglossa</taxon>
        <taxon>Placobranchoidea</taxon>
        <taxon>Plakobranchidae</taxon>
        <taxon>Elysia</taxon>
    </lineage>
</organism>
<proteinExistence type="predicted"/>
<gene>
    <name evidence="1" type="ORF">ElyMa_003119400</name>
</gene>
<keyword evidence="2" id="KW-1185">Reference proteome</keyword>
<dbReference type="AlphaFoldDB" id="A0AAV4ISP5"/>